<dbReference type="SMART" id="SM00267">
    <property type="entry name" value="GGDEF"/>
    <property type="match status" value="1"/>
</dbReference>
<dbReference type="EMBL" id="JAFBEE010000029">
    <property type="protein sequence ID" value="MBM7616254.1"/>
    <property type="molecule type" value="Genomic_DNA"/>
</dbReference>
<dbReference type="InterPro" id="IPR000160">
    <property type="entry name" value="GGDEF_dom"/>
</dbReference>
<dbReference type="Pfam" id="PF00990">
    <property type="entry name" value="GGDEF"/>
    <property type="match status" value="1"/>
</dbReference>
<accession>A0ABS2NUJ1</accession>
<protein>
    <submittedName>
        <fullName evidence="2">GGDEF domain-containing protein</fullName>
    </submittedName>
</protein>
<dbReference type="PANTHER" id="PTHR45138:SF9">
    <property type="entry name" value="DIGUANYLATE CYCLASE DGCM-RELATED"/>
    <property type="match status" value="1"/>
</dbReference>
<dbReference type="SUPFAM" id="SSF55073">
    <property type="entry name" value="Nucleotide cyclase"/>
    <property type="match status" value="1"/>
</dbReference>
<dbReference type="InterPro" id="IPR029787">
    <property type="entry name" value="Nucleotide_cyclase"/>
</dbReference>
<dbReference type="RefSeq" id="WP_204404286.1">
    <property type="nucleotide sequence ID" value="NZ_JAFBEE010000029.1"/>
</dbReference>
<name>A0ABS2NUJ1_9FIRM</name>
<proteinExistence type="predicted"/>
<evidence type="ECO:0000313" key="2">
    <source>
        <dbReference type="EMBL" id="MBM7616254.1"/>
    </source>
</evidence>
<gene>
    <name evidence="2" type="ORF">JOC73_002836</name>
</gene>
<dbReference type="CDD" id="cd01949">
    <property type="entry name" value="GGDEF"/>
    <property type="match status" value="1"/>
</dbReference>
<dbReference type="SUPFAM" id="SSF54631">
    <property type="entry name" value="CBS-domain pair"/>
    <property type="match status" value="1"/>
</dbReference>
<evidence type="ECO:0000313" key="3">
    <source>
        <dbReference type="Proteomes" id="UP001314796"/>
    </source>
</evidence>
<dbReference type="PANTHER" id="PTHR45138">
    <property type="entry name" value="REGULATORY COMPONENTS OF SENSORY TRANSDUCTION SYSTEM"/>
    <property type="match status" value="1"/>
</dbReference>
<dbReference type="Gene3D" id="3.10.580.10">
    <property type="entry name" value="CBS-domain"/>
    <property type="match status" value="1"/>
</dbReference>
<comment type="caution">
    <text evidence="2">The sequence shown here is derived from an EMBL/GenBank/DDBJ whole genome shotgun (WGS) entry which is preliminary data.</text>
</comment>
<dbReference type="PROSITE" id="PS50887">
    <property type="entry name" value="GGDEF"/>
    <property type="match status" value="1"/>
</dbReference>
<keyword evidence="3" id="KW-1185">Reference proteome</keyword>
<reference evidence="2 3" key="1">
    <citation type="submission" date="2021-01" db="EMBL/GenBank/DDBJ databases">
        <title>Genomic Encyclopedia of Type Strains, Phase IV (KMG-IV): sequencing the most valuable type-strain genomes for metagenomic binning, comparative biology and taxonomic classification.</title>
        <authorList>
            <person name="Goeker M."/>
        </authorList>
    </citation>
    <scope>NUCLEOTIDE SEQUENCE [LARGE SCALE GENOMIC DNA]</scope>
    <source>
        <strain evidence="2 3">DSM 25890</strain>
    </source>
</reference>
<dbReference type="NCBIfam" id="TIGR00254">
    <property type="entry name" value="GGDEF"/>
    <property type="match status" value="1"/>
</dbReference>
<dbReference type="Pfam" id="PF00571">
    <property type="entry name" value="CBS"/>
    <property type="match status" value="1"/>
</dbReference>
<dbReference type="InterPro" id="IPR000644">
    <property type="entry name" value="CBS_dom"/>
</dbReference>
<evidence type="ECO:0000259" key="1">
    <source>
        <dbReference type="PROSITE" id="PS50887"/>
    </source>
</evidence>
<organism evidence="2 3">
    <name type="scientific">Alkaliphilus hydrothermalis</name>
    <dbReference type="NCBI Taxonomy" id="1482730"/>
    <lineage>
        <taxon>Bacteria</taxon>
        <taxon>Bacillati</taxon>
        <taxon>Bacillota</taxon>
        <taxon>Clostridia</taxon>
        <taxon>Peptostreptococcales</taxon>
        <taxon>Natronincolaceae</taxon>
        <taxon>Alkaliphilus</taxon>
    </lineage>
</organism>
<feature type="domain" description="GGDEF" evidence="1">
    <location>
        <begin position="164"/>
        <end position="316"/>
    </location>
</feature>
<dbReference type="InterPro" id="IPR043128">
    <property type="entry name" value="Rev_trsase/Diguanyl_cyclase"/>
</dbReference>
<sequence>MELYIGEISQRVQVLNQNNSGKEANEFFQNDPKIEGIVVVSDDLKPVGLITRTQFYQSLGRQYGYDLYIQRGINLIMDDQPLTVDYYTTIDMVSTLAMARQQEKLYDYIIVTKDDEYYGAVSIKNLLLKLLEIQVSIAKFQSPLTGLPGNLMIEEKLKALIQKNQFSVLYFDLDNFKPYNDIYGFNEGDGVIQETANIITRNVQRFGRPTDFVGHIGGDDFVAILDHYEFDILCQGILDEFNEKVKGFYNETDLRRGYVFCQNRRGVVETFPLLSLSIAVVTNRNKKYYNIEDVIREAAITKGKCKVIMGSCCCTN</sequence>
<dbReference type="InterPro" id="IPR050469">
    <property type="entry name" value="Diguanylate_Cyclase"/>
</dbReference>
<dbReference type="Proteomes" id="UP001314796">
    <property type="component" value="Unassembled WGS sequence"/>
</dbReference>
<dbReference type="InterPro" id="IPR046342">
    <property type="entry name" value="CBS_dom_sf"/>
</dbReference>
<dbReference type="Gene3D" id="3.30.70.270">
    <property type="match status" value="1"/>
</dbReference>